<proteinExistence type="inferred from homology"/>
<comment type="similarity">
    <text evidence="1">Belongs to the cytochrome P450 family.</text>
</comment>
<dbReference type="GO" id="GO:0020037">
    <property type="term" value="F:heme binding"/>
    <property type="evidence" value="ECO:0007669"/>
    <property type="project" value="InterPro"/>
</dbReference>
<dbReference type="Gene3D" id="1.10.630.10">
    <property type="entry name" value="Cytochrome P450"/>
    <property type="match status" value="1"/>
</dbReference>
<dbReference type="PANTHER" id="PTHR46696">
    <property type="entry name" value="P450, PUTATIVE (EUROFUNG)-RELATED"/>
    <property type="match status" value="1"/>
</dbReference>
<protein>
    <submittedName>
        <fullName evidence="2">Cytochrome P450</fullName>
    </submittedName>
</protein>
<gene>
    <name evidence="2" type="ORF">G8S40_004054</name>
</gene>
<reference evidence="2" key="2">
    <citation type="submission" date="2020-02" db="EMBL/GenBank/DDBJ databases">
        <authorList>
            <consortium name="NCBI Pathogen Detection Project"/>
        </authorList>
    </citation>
    <scope>NUCLEOTIDE SEQUENCE</scope>
    <source>
        <strain evidence="2">MA.CK_94/00004459</strain>
    </source>
</reference>
<dbReference type="SUPFAM" id="SSF48264">
    <property type="entry name" value="Cytochrome P450"/>
    <property type="match status" value="1"/>
</dbReference>
<dbReference type="GO" id="GO:0005506">
    <property type="term" value="F:iron ion binding"/>
    <property type="evidence" value="ECO:0007669"/>
    <property type="project" value="InterPro"/>
</dbReference>
<sequence length="393" mass="45186">MISKKYSFPGVLSEQYKSDPYFHIELLNKKDNIIYDKTLKAYLAVSYDAVQYVLNSSDIFSTKPLAERAEPVMRGKVLAQMEGEEHKVKRKIILRQITGNVLRNYYEPILHNLCDSILKNIMRKETFDFISEFGSKYALLTTFNIIGINFNELNYILDRLKIIVLFATGFNISEHVRKEALKASEELEKIILRLIHERRSGLGNDIISFIIKESNTEKIITDSEIVALSLNILLAASEPVDKVLANCIYHLFRNRGFITRLIDGECSYNNVLQETLRITPPVHLIPRMIERDNSFEGINLTKGDLIYSLIPSANRDDSYFENPNTFDPHRKYKGHLSYGSGIHACIGAQFANSQLNIAIKKLMPILQNYKEVIPPSFEGIYTRGVKEYYLERV</sequence>
<accession>A0A757VV93</accession>
<dbReference type="InterPro" id="IPR001128">
    <property type="entry name" value="Cyt_P450"/>
</dbReference>
<organism evidence="2">
    <name type="scientific">Salmonella enterica</name>
    <name type="common">Salmonella choleraesuis</name>
    <dbReference type="NCBI Taxonomy" id="28901"/>
    <lineage>
        <taxon>Bacteria</taxon>
        <taxon>Pseudomonadati</taxon>
        <taxon>Pseudomonadota</taxon>
        <taxon>Gammaproteobacteria</taxon>
        <taxon>Enterobacterales</taxon>
        <taxon>Enterobacteriaceae</taxon>
        <taxon>Salmonella</taxon>
    </lineage>
</organism>
<name>A0A757VV93_SALER</name>
<comment type="caution">
    <text evidence="2">The sequence shown here is derived from an EMBL/GenBank/DDBJ whole genome shotgun (WGS) entry which is preliminary data.</text>
</comment>
<evidence type="ECO:0000256" key="1">
    <source>
        <dbReference type="ARBA" id="ARBA00010617"/>
    </source>
</evidence>
<dbReference type="GO" id="GO:0004497">
    <property type="term" value="F:monooxygenase activity"/>
    <property type="evidence" value="ECO:0007669"/>
    <property type="project" value="InterPro"/>
</dbReference>
<dbReference type="Pfam" id="PF00067">
    <property type="entry name" value="p450"/>
    <property type="match status" value="2"/>
</dbReference>
<dbReference type="EMBL" id="DAAXGR010000014">
    <property type="protein sequence ID" value="HAG0930010.1"/>
    <property type="molecule type" value="Genomic_DNA"/>
</dbReference>
<dbReference type="GO" id="GO:0016705">
    <property type="term" value="F:oxidoreductase activity, acting on paired donors, with incorporation or reduction of molecular oxygen"/>
    <property type="evidence" value="ECO:0007669"/>
    <property type="project" value="InterPro"/>
</dbReference>
<dbReference type="InterPro" id="IPR036396">
    <property type="entry name" value="Cyt_P450_sf"/>
</dbReference>
<evidence type="ECO:0000313" key="2">
    <source>
        <dbReference type="EMBL" id="HAG0930010.1"/>
    </source>
</evidence>
<dbReference type="PANTHER" id="PTHR46696:SF3">
    <property type="entry name" value="PULCHERRIMINIC ACID SYNTHASE"/>
    <property type="match status" value="1"/>
</dbReference>
<dbReference type="AlphaFoldDB" id="A0A757VV93"/>
<reference evidence="2" key="1">
    <citation type="journal article" date="2018" name="Genome Biol.">
        <title>SKESA: strategic k-mer extension for scrupulous assemblies.</title>
        <authorList>
            <person name="Souvorov A."/>
            <person name="Agarwala R."/>
            <person name="Lipman D.J."/>
        </authorList>
    </citation>
    <scope>NUCLEOTIDE SEQUENCE</scope>
    <source>
        <strain evidence="2">MA.CK_94/00004459</strain>
    </source>
</reference>
<dbReference type="PRINTS" id="PR00359">
    <property type="entry name" value="BP450"/>
</dbReference>
<dbReference type="InterPro" id="IPR002397">
    <property type="entry name" value="Cyt_P450_B"/>
</dbReference>